<name>A0A398CBG4_9BURK</name>
<feature type="chain" id="PRO_5017351308" evidence="4">
    <location>
        <begin position="25"/>
        <end position="250"/>
    </location>
</feature>
<dbReference type="RefSeq" id="WP_119108962.1">
    <property type="nucleotide sequence ID" value="NZ_QXJC01000003.1"/>
</dbReference>
<dbReference type="GO" id="GO:0016020">
    <property type="term" value="C:membrane"/>
    <property type="evidence" value="ECO:0007669"/>
    <property type="project" value="InterPro"/>
</dbReference>
<keyword evidence="6" id="KW-1185">Reference proteome</keyword>
<evidence type="ECO:0000256" key="2">
    <source>
        <dbReference type="ARBA" id="ARBA00022729"/>
    </source>
</evidence>
<dbReference type="AlphaFoldDB" id="A0A398CBG4"/>
<accession>A0A398CBG4</accession>
<dbReference type="PANTHER" id="PTHR30035">
    <property type="entry name" value="LIPOPROTEIN VACJ-RELATED"/>
    <property type="match status" value="1"/>
</dbReference>
<keyword evidence="2 4" id="KW-0732">Signal</keyword>
<dbReference type="InterPro" id="IPR007428">
    <property type="entry name" value="MlaA"/>
</dbReference>
<dbReference type="EMBL" id="QXJC01000003">
    <property type="protein sequence ID" value="RID98297.1"/>
    <property type="molecule type" value="Genomic_DNA"/>
</dbReference>
<reference evidence="5 6" key="1">
    <citation type="submission" date="2018-09" db="EMBL/GenBank/DDBJ databases">
        <title>Draft genome of Simplicispira sp. NY-02.</title>
        <authorList>
            <person name="Im W.T."/>
        </authorList>
    </citation>
    <scope>NUCLEOTIDE SEQUENCE [LARGE SCALE GENOMIC DNA]</scope>
    <source>
        <strain evidence="5 6">NY-02</strain>
    </source>
</reference>
<dbReference type="PANTHER" id="PTHR30035:SF3">
    <property type="entry name" value="INTERMEMBRANE PHOSPHOLIPID TRANSPORT SYSTEM LIPOPROTEIN MLAA"/>
    <property type="match status" value="1"/>
</dbReference>
<dbReference type="GO" id="GO:0120010">
    <property type="term" value="P:intermembrane phospholipid transfer"/>
    <property type="evidence" value="ECO:0007669"/>
    <property type="project" value="TreeGrafter"/>
</dbReference>
<dbReference type="Pfam" id="PF04333">
    <property type="entry name" value="MlaA"/>
    <property type="match status" value="1"/>
</dbReference>
<comment type="caution">
    <text evidence="5">The sequence shown here is derived from an EMBL/GenBank/DDBJ whole genome shotgun (WGS) entry which is preliminary data.</text>
</comment>
<evidence type="ECO:0000256" key="3">
    <source>
        <dbReference type="SAM" id="MobiDB-lite"/>
    </source>
</evidence>
<keyword evidence="5" id="KW-0449">Lipoprotein</keyword>
<feature type="signal peptide" evidence="4">
    <location>
        <begin position="1"/>
        <end position="24"/>
    </location>
</feature>
<evidence type="ECO:0000256" key="4">
    <source>
        <dbReference type="SAM" id="SignalP"/>
    </source>
</evidence>
<organism evidence="5 6">
    <name type="scientific">Simplicispira hankyongi</name>
    <dbReference type="NCBI Taxonomy" id="2315688"/>
    <lineage>
        <taxon>Bacteria</taxon>
        <taxon>Pseudomonadati</taxon>
        <taxon>Pseudomonadota</taxon>
        <taxon>Betaproteobacteria</taxon>
        <taxon>Burkholderiales</taxon>
        <taxon>Comamonadaceae</taxon>
        <taxon>Simplicispira</taxon>
    </lineage>
</organism>
<comment type="similarity">
    <text evidence="1">Belongs to the MlaA family.</text>
</comment>
<dbReference type="OrthoDB" id="9785326at2"/>
<evidence type="ECO:0000313" key="5">
    <source>
        <dbReference type="EMBL" id="RID98297.1"/>
    </source>
</evidence>
<sequence length="250" mass="27352">MKHPFLRPLSTPTLLLALCGSLMAGCASGPNVNRDDPLEPYNRSMTKFNDAVDNAVLKPVATTYQELTPMLVRTGVSNFFANIGDSWSFVNNSLQLRLEPAVSSFFRFAINSTMGLAGILDVASEMGIDRYKQDFGLTLGRWGVPTGPYFVLPVLGPSTIRDTVALPVDMSGNLLTTVDPVSARNSLYALRAVDARANLLRAGSVLDDAALDKYSFTRDVYLQVRREENGRRRPSASRPVNDGRLPPEPD</sequence>
<dbReference type="PROSITE" id="PS51257">
    <property type="entry name" value="PROKAR_LIPOPROTEIN"/>
    <property type="match status" value="1"/>
</dbReference>
<evidence type="ECO:0000313" key="6">
    <source>
        <dbReference type="Proteomes" id="UP000266302"/>
    </source>
</evidence>
<dbReference type="Proteomes" id="UP000266302">
    <property type="component" value="Unassembled WGS sequence"/>
</dbReference>
<evidence type="ECO:0000256" key="1">
    <source>
        <dbReference type="ARBA" id="ARBA00010634"/>
    </source>
</evidence>
<feature type="region of interest" description="Disordered" evidence="3">
    <location>
        <begin position="227"/>
        <end position="250"/>
    </location>
</feature>
<protein>
    <submittedName>
        <fullName evidence="5">VacJ family lipoprotein</fullName>
    </submittedName>
</protein>
<gene>
    <name evidence="5" type="ORF">D3F03_08590</name>
</gene>
<dbReference type="PRINTS" id="PR01805">
    <property type="entry name" value="VACJLIPOPROT"/>
</dbReference>
<proteinExistence type="inferred from homology"/>